<gene>
    <name evidence="13" type="ORF">AT746_17330</name>
</gene>
<comment type="function">
    <text evidence="1">Assembles around the rod to form the L-ring and probably protects the motor/basal body from shearing forces during rotation.</text>
</comment>
<keyword evidence="8" id="KW-0472">Membrane</keyword>
<dbReference type="InterPro" id="IPR000527">
    <property type="entry name" value="Flag_Lring"/>
</dbReference>
<reference evidence="13 14" key="1">
    <citation type="submission" date="2015-12" db="EMBL/GenBank/DDBJ databases">
        <title>Complete genome of Lacimicrobium alkaliphilum KCTC 32984.</title>
        <authorList>
            <person name="Kim S.-G."/>
            <person name="Lee Y.-J."/>
        </authorList>
    </citation>
    <scope>NUCLEOTIDE SEQUENCE [LARGE SCALE GENOMIC DNA]</scope>
    <source>
        <strain evidence="13 14">YelD216</strain>
    </source>
</reference>
<organism evidence="13 14">
    <name type="scientific">Lacimicrobium alkaliphilum</name>
    <dbReference type="NCBI Taxonomy" id="1526571"/>
    <lineage>
        <taxon>Bacteria</taxon>
        <taxon>Pseudomonadati</taxon>
        <taxon>Pseudomonadota</taxon>
        <taxon>Gammaproteobacteria</taxon>
        <taxon>Alteromonadales</taxon>
        <taxon>Alteromonadaceae</taxon>
        <taxon>Lacimicrobium</taxon>
    </lineage>
</organism>
<sequence>MTCLVVASCKSIQYPNTDSAKATEISSKKQLSNLEKIKNRNHPDYSPIHIRNTESMQVYPGSLFNPDSYNGVLHKKENYNIGDMIKVTLMERTEAYKTQNLANEKSDQMDIRPLEINAGSLNVRRGDVSMSHKQDSKFDSKSNSKQENYLKGEINVFVNEILHNGNLLVSGEKWIKLNEGDEYIRVSGEIRIADISPDNIIASTNIGNPLIEYSGKGRLMDNQDRGLISKILSFFE</sequence>
<evidence type="ECO:0000256" key="8">
    <source>
        <dbReference type="ARBA" id="ARBA00023136"/>
    </source>
</evidence>
<comment type="subcellular location">
    <subcellularLocation>
        <location evidence="2">Bacterial flagellum basal body</location>
    </subcellularLocation>
    <subcellularLocation>
        <location evidence="3">Cell outer membrane</location>
    </subcellularLocation>
    <subcellularLocation>
        <location evidence="4">Membrane</location>
        <topology evidence="4">Lipid-anchor</topology>
    </subcellularLocation>
</comment>
<dbReference type="STRING" id="1526571.AT746_17330"/>
<dbReference type="Pfam" id="PF02107">
    <property type="entry name" value="FlgH"/>
    <property type="match status" value="1"/>
</dbReference>
<keyword evidence="7" id="KW-0732">Signal</keyword>
<comment type="similarity">
    <text evidence="5">Belongs to the FlgH family.</text>
</comment>
<evidence type="ECO:0000256" key="12">
    <source>
        <dbReference type="ARBA" id="ARBA00023288"/>
    </source>
</evidence>
<dbReference type="GO" id="GO:0009279">
    <property type="term" value="C:cell outer membrane"/>
    <property type="evidence" value="ECO:0007669"/>
    <property type="project" value="UniProtKB-SubCell"/>
</dbReference>
<evidence type="ECO:0000256" key="4">
    <source>
        <dbReference type="ARBA" id="ARBA00004635"/>
    </source>
</evidence>
<keyword evidence="11" id="KW-0998">Cell outer membrane</keyword>
<evidence type="ECO:0000313" key="13">
    <source>
        <dbReference type="EMBL" id="ALS99851.1"/>
    </source>
</evidence>
<evidence type="ECO:0000256" key="2">
    <source>
        <dbReference type="ARBA" id="ARBA00004117"/>
    </source>
</evidence>
<name>A0A0U2QQ72_9ALTE</name>
<evidence type="ECO:0000256" key="3">
    <source>
        <dbReference type="ARBA" id="ARBA00004442"/>
    </source>
</evidence>
<protein>
    <recommendedName>
        <fullName evidence="15">Flagellar L-ring protein</fullName>
    </recommendedName>
</protein>
<evidence type="ECO:0000256" key="6">
    <source>
        <dbReference type="ARBA" id="ARBA00011439"/>
    </source>
</evidence>
<keyword evidence="10" id="KW-0975">Bacterial flagellum</keyword>
<dbReference type="GO" id="GO:0009427">
    <property type="term" value="C:bacterial-type flagellum basal body, distal rod, L ring"/>
    <property type="evidence" value="ECO:0007669"/>
    <property type="project" value="InterPro"/>
</dbReference>
<dbReference type="Proteomes" id="UP000068447">
    <property type="component" value="Chromosome"/>
</dbReference>
<dbReference type="GO" id="GO:0003774">
    <property type="term" value="F:cytoskeletal motor activity"/>
    <property type="evidence" value="ECO:0007669"/>
    <property type="project" value="InterPro"/>
</dbReference>
<evidence type="ECO:0008006" key="15">
    <source>
        <dbReference type="Google" id="ProtNLM"/>
    </source>
</evidence>
<dbReference type="PRINTS" id="PR01008">
    <property type="entry name" value="FLGLRINGFLGH"/>
</dbReference>
<dbReference type="GO" id="GO:0071973">
    <property type="term" value="P:bacterial-type flagellum-dependent cell motility"/>
    <property type="evidence" value="ECO:0007669"/>
    <property type="project" value="InterPro"/>
</dbReference>
<evidence type="ECO:0000256" key="7">
    <source>
        <dbReference type="ARBA" id="ARBA00022729"/>
    </source>
</evidence>
<evidence type="ECO:0000256" key="10">
    <source>
        <dbReference type="ARBA" id="ARBA00023143"/>
    </source>
</evidence>
<keyword evidence="9" id="KW-0564">Palmitate</keyword>
<dbReference type="EMBL" id="CP013650">
    <property type="protein sequence ID" value="ALS99851.1"/>
    <property type="molecule type" value="Genomic_DNA"/>
</dbReference>
<keyword evidence="14" id="KW-1185">Reference proteome</keyword>
<evidence type="ECO:0000256" key="11">
    <source>
        <dbReference type="ARBA" id="ARBA00023237"/>
    </source>
</evidence>
<evidence type="ECO:0000313" key="14">
    <source>
        <dbReference type="Proteomes" id="UP000068447"/>
    </source>
</evidence>
<keyword evidence="12" id="KW-0449">Lipoprotein</keyword>
<dbReference type="PANTHER" id="PTHR34933">
    <property type="entry name" value="FLAGELLAR L-RING PROTEIN"/>
    <property type="match status" value="1"/>
</dbReference>
<evidence type="ECO:0000256" key="9">
    <source>
        <dbReference type="ARBA" id="ARBA00023139"/>
    </source>
</evidence>
<dbReference type="PANTHER" id="PTHR34933:SF1">
    <property type="entry name" value="FLAGELLAR L-RING PROTEIN"/>
    <property type="match status" value="1"/>
</dbReference>
<evidence type="ECO:0000256" key="1">
    <source>
        <dbReference type="ARBA" id="ARBA00002591"/>
    </source>
</evidence>
<evidence type="ECO:0000256" key="5">
    <source>
        <dbReference type="ARBA" id="ARBA00006929"/>
    </source>
</evidence>
<accession>A0A0U2QQ72</accession>
<dbReference type="AlphaFoldDB" id="A0A0U2QQ72"/>
<comment type="subunit">
    <text evidence="6">The basal body constitutes a major portion of the flagellar organelle and consists of four rings (L,P,S, and M) mounted on a central rod.</text>
</comment>
<proteinExistence type="inferred from homology"/>
<dbReference type="KEGG" id="lal:AT746_17330"/>